<dbReference type="GO" id="GO:0000976">
    <property type="term" value="F:transcription cis-regulatory region binding"/>
    <property type="evidence" value="ECO:0007669"/>
    <property type="project" value="TreeGrafter"/>
</dbReference>
<evidence type="ECO:0000313" key="7">
    <source>
        <dbReference type="Proteomes" id="UP000824005"/>
    </source>
</evidence>
<dbReference type="InterPro" id="IPR050109">
    <property type="entry name" value="HTH-type_TetR-like_transc_reg"/>
</dbReference>
<accession>A0A9D2C8V9</accession>
<dbReference type="InterPro" id="IPR036271">
    <property type="entry name" value="Tet_transcr_reg_TetR-rel_C_sf"/>
</dbReference>
<gene>
    <name evidence="6" type="ORF">H9830_02670</name>
</gene>
<evidence type="ECO:0000256" key="4">
    <source>
        <dbReference type="PROSITE-ProRule" id="PRU00335"/>
    </source>
</evidence>
<dbReference type="PANTHER" id="PTHR30055:SF234">
    <property type="entry name" value="HTH-TYPE TRANSCRIPTIONAL REGULATOR BETI"/>
    <property type="match status" value="1"/>
</dbReference>
<dbReference type="PRINTS" id="PR00455">
    <property type="entry name" value="HTHTETR"/>
</dbReference>
<keyword evidence="2 4" id="KW-0238">DNA-binding</keyword>
<dbReference type="PROSITE" id="PS50977">
    <property type="entry name" value="HTH_TETR_2"/>
    <property type="match status" value="1"/>
</dbReference>
<dbReference type="PANTHER" id="PTHR30055">
    <property type="entry name" value="HTH-TYPE TRANSCRIPTIONAL REGULATOR RUTR"/>
    <property type="match status" value="1"/>
</dbReference>
<protein>
    <submittedName>
        <fullName evidence="6">TetR/AcrR family transcriptional regulator</fullName>
    </submittedName>
</protein>
<feature type="domain" description="HTH tetR-type" evidence="5">
    <location>
        <begin position="5"/>
        <end position="65"/>
    </location>
</feature>
<evidence type="ECO:0000256" key="2">
    <source>
        <dbReference type="ARBA" id="ARBA00023125"/>
    </source>
</evidence>
<dbReference type="SUPFAM" id="SSF46689">
    <property type="entry name" value="Homeodomain-like"/>
    <property type="match status" value="1"/>
</dbReference>
<dbReference type="InterPro" id="IPR001647">
    <property type="entry name" value="HTH_TetR"/>
</dbReference>
<comment type="caution">
    <text evidence="6">The sequence shown here is derived from an EMBL/GenBank/DDBJ whole genome shotgun (WGS) entry which is preliminary data.</text>
</comment>
<evidence type="ECO:0000259" key="5">
    <source>
        <dbReference type="PROSITE" id="PS50977"/>
    </source>
</evidence>
<dbReference type="InterPro" id="IPR009057">
    <property type="entry name" value="Homeodomain-like_sf"/>
</dbReference>
<keyword evidence="3" id="KW-0804">Transcription</keyword>
<proteinExistence type="predicted"/>
<reference evidence="6" key="1">
    <citation type="journal article" date="2021" name="PeerJ">
        <title>Extensive microbial diversity within the chicken gut microbiome revealed by metagenomics and culture.</title>
        <authorList>
            <person name="Gilroy R."/>
            <person name="Ravi A."/>
            <person name="Getino M."/>
            <person name="Pursley I."/>
            <person name="Horton D.L."/>
            <person name="Alikhan N.F."/>
            <person name="Baker D."/>
            <person name="Gharbi K."/>
            <person name="Hall N."/>
            <person name="Watson M."/>
            <person name="Adriaenssens E.M."/>
            <person name="Foster-Nyarko E."/>
            <person name="Jarju S."/>
            <person name="Secka A."/>
            <person name="Antonio M."/>
            <person name="Oren A."/>
            <person name="Chaudhuri R.R."/>
            <person name="La Ragione R."/>
            <person name="Hildebrand F."/>
            <person name="Pallen M.J."/>
        </authorList>
    </citation>
    <scope>NUCLEOTIDE SEQUENCE</scope>
    <source>
        <strain evidence="6">ChiGjej1B1-98</strain>
    </source>
</reference>
<dbReference type="EMBL" id="DXDC01000080">
    <property type="protein sequence ID" value="HIY65163.1"/>
    <property type="molecule type" value="Genomic_DNA"/>
</dbReference>
<dbReference type="AlphaFoldDB" id="A0A9D2C8V9"/>
<evidence type="ECO:0000256" key="1">
    <source>
        <dbReference type="ARBA" id="ARBA00023015"/>
    </source>
</evidence>
<feature type="DNA-binding region" description="H-T-H motif" evidence="4">
    <location>
        <begin position="28"/>
        <end position="47"/>
    </location>
</feature>
<organism evidence="6 7">
    <name type="scientific">Candidatus Agrococcus pullicola</name>
    <dbReference type="NCBI Taxonomy" id="2838429"/>
    <lineage>
        <taxon>Bacteria</taxon>
        <taxon>Bacillati</taxon>
        <taxon>Actinomycetota</taxon>
        <taxon>Actinomycetes</taxon>
        <taxon>Micrococcales</taxon>
        <taxon>Microbacteriaceae</taxon>
        <taxon>Agrococcus</taxon>
    </lineage>
</organism>
<dbReference type="Gene3D" id="1.10.10.60">
    <property type="entry name" value="Homeodomain-like"/>
    <property type="match status" value="1"/>
</dbReference>
<dbReference type="SUPFAM" id="SSF48498">
    <property type="entry name" value="Tetracyclin repressor-like, C-terminal domain"/>
    <property type="match status" value="1"/>
</dbReference>
<dbReference type="Pfam" id="PF00440">
    <property type="entry name" value="TetR_N"/>
    <property type="match status" value="1"/>
</dbReference>
<sequence length="179" mass="19219">MAKRGETREKILGAAAQLAAEHGISATAVDDIAAEAGVAKGSVYYNFGSKERLYAELLGETLQRAGQRLRESLDGARPGDAVRAVAEAFLRGLQEHPSSSKVVAAELFRLDRPWRESLAEYRSLFFSIFAEALEADGRPASPANAAAVFGSTIMVGFERMLFADRLDLEEAIAAIEGAD</sequence>
<evidence type="ECO:0000256" key="3">
    <source>
        <dbReference type="ARBA" id="ARBA00023163"/>
    </source>
</evidence>
<dbReference type="Proteomes" id="UP000824005">
    <property type="component" value="Unassembled WGS sequence"/>
</dbReference>
<evidence type="ECO:0000313" key="6">
    <source>
        <dbReference type="EMBL" id="HIY65163.1"/>
    </source>
</evidence>
<keyword evidence="1" id="KW-0805">Transcription regulation</keyword>
<dbReference type="GO" id="GO:0003700">
    <property type="term" value="F:DNA-binding transcription factor activity"/>
    <property type="evidence" value="ECO:0007669"/>
    <property type="project" value="TreeGrafter"/>
</dbReference>
<reference evidence="6" key="2">
    <citation type="submission" date="2021-04" db="EMBL/GenBank/DDBJ databases">
        <authorList>
            <person name="Gilroy R."/>
        </authorList>
    </citation>
    <scope>NUCLEOTIDE SEQUENCE</scope>
    <source>
        <strain evidence="6">ChiGjej1B1-98</strain>
    </source>
</reference>
<dbReference type="Gene3D" id="1.10.357.10">
    <property type="entry name" value="Tetracycline Repressor, domain 2"/>
    <property type="match status" value="1"/>
</dbReference>
<name>A0A9D2C8V9_9MICO</name>